<accession>B8FLY4</accession>
<proteinExistence type="predicted"/>
<dbReference type="RefSeq" id="WP_015948765.1">
    <property type="nucleotide sequence ID" value="NC_011768.1"/>
</dbReference>
<organism evidence="1 2">
    <name type="scientific">Desulfatibacillum aliphaticivorans</name>
    <dbReference type="NCBI Taxonomy" id="218208"/>
    <lineage>
        <taxon>Bacteria</taxon>
        <taxon>Pseudomonadati</taxon>
        <taxon>Thermodesulfobacteriota</taxon>
        <taxon>Desulfobacteria</taxon>
        <taxon>Desulfobacterales</taxon>
        <taxon>Desulfatibacillaceae</taxon>
        <taxon>Desulfatibacillum</taxon>
    </lineage>
</organism>
<dbReference type="HOGENOM" id="CLU_2166843_0_0_7"/>
<protein>
    <recommendedName>
        <fullName evidence="3">HesB/YadR/YfhF-family protein</fullName>
    </recommendedName>
</protein>
<evidence type="ECO:0000313" key="1">
    <source>
        <dbReference type="EMBL" id="ACL05717.1"/>
    </source>
</evidence>
<dbReference type="Proteomes" id="UP000000739">
    <property type="component" value="Chromosome"/>
</dbReference>
<evidence type="ECO:0008006" key="3">
    <source>
        <dbReference type="Google" id="ProtNLM"/>
    </source>
</evidence>
<name>B8FLY4_DESAL</name>
<evidence type="ECO:0000313" key="2">
    <source>
        <dbReference type="Proteomes" id="UP000000739"/>
    </source>
</evidence>
<dbReference type="EMBL" id="CP001322">
    <property type="protein sequence ID" value="ACL05717.1"/>
    <property type="molecule type" value="Genomic_DNA"/>
</dbReference>
<dbReference type="AlphaFoldDB" id="B8FLY4"/>
<reference evidence="1 2" key="1">
    <citation type="journal article" date="2012" name="Environ. Microbiol.">
        <title>The genome sequence of Desulfatibacillum alkenivorans AK-01: a blueprint for anaerobic alkane oxidation.</title>
        <authorList>
            <person name="Callaghan A.V."/>
            <person name="Morris B.E."/>
            <person name="Pereira I.A."/>
            <person name="McInerney M.J."/>
            <person name="Austin R.N."/>
            <person name="Groves J.T."/>
            <person name="Kukor J.J."/>
            <person name="Suflita J.M."/>
            <person name="Young L.Y."/>
            <person name="Zylstra G.J."/>
            <person name="Wawrik B."/>
        </authorList>
    </citation>
    <scope>NUCLEOTIDE SEQUENCE [LARGE SCALE GENOMIC DNA]</scope>
    <source>
        <strain evidence="1 2">AK-01</strain>
    </source>
</reference>
<gene>
    <name evidence="1" type="ordered locus">Dalk_4032</name>
</gene>
<dbReference type="InterPro" id="IPR035903">
    <property type="entry name" value="HesB-like_dom_sf"/>
</dbReference>
<dbReference type="SUPFAM" id="SSF89360">
    <property type="entry name" value="HesB-like domain"/>
    <property type="match status" value="1"/>
</dbReference>
<keyword evidence="2" id="KW-1185">Reference proteome</keyword>
<sequence length="110" mass="11990">MSYFQVDEGALKAMHEFLSEQGLDPWVRVEIQFTGCCDATLGLAADKAREGDFSEEHGGVTMVMDPDVYKTVGAVSVAHADEANRQGFVVKSERPLNEWAGFAPVGIVVR</sequence>
<dbReference type="eggNOG" id="COG0316">
    <property type="taxonomic scope" value="Bacteria"/>
</dbReference>
<dbReference type="KEGG" id="dal:Dalk_4032"/>
<dbReference type="Gene3D" id="2.60.300.12">
    <property type="entry name" value="HesB-like domain"/>
    <property type="match status" value="1"/>
</dbReference>